<name>A0A8J6CA91_DIALT</name>
<reference evidence="9" key="1">
    <citation type="submission" date="2021-05" db="EMBL/GenBank/DDBJ databases">
        <title>The genome of the haptophyte Pavlova lutheri (Diacronema luteri, Pavlovales) - a model for lipid biosynthesis in eukaryotic algae.</title>
        <authorList>
            <person name="Hulatt C.J."/>
            <person name="Posewitz M.C."/>
        </authorList>
    </citation>
    <scope>NUCLEOTIDE SEQUENCE</scope>
    <source>
        <strain evidence="9">NIVA-4/92</strain>
    </source>
</reference>
<keyword evidence="10" id="KW-1185">Reference proteome</keyword>
<sequence>MDSLSDGRFKARYRVSRATFDMIVERIAPDLDPADRTKPGGCPNGPISAQLKLGSTLRFLAGSNHLDIADLHAMSPASFYSHLYKVIDAINNCFADEMRFPQTAAELEEQSRIMSDNWGAQFLGCVAALDGLAVHVRKPHLADAPMGFMNRKGSFSVNVQAMANGNRKFLMMSAEHQGACNDSIAWTTCQFFTHPTAGLRVRGLKPPYFIVADAAYALTDYLLTPYDGKSLPPDKDAYNFWHSHYRINIECAFGLLQRRWGIFRRDMEVDTHRVGFVVKACMLLHNLCIEEGDHPVNPVYDSERNFVYGLDLQSDGFADEEDELERSAVRANKDVPLRLRMRNRLALRGIVRPARGRLGSSNRRSAAARIYPYSA</sequence>
<keyword evidence="6" id="KW-0378">Hydrolase</keyword>
<dbReference type="PANTHER" id="PTHR22930">
    <property type="match status" value="1"/>
</dbReference>
<evidence type="ECO:0000313" key="9">
    <source>
        <dbReference type="EMBL" id="KAG8465294.1"/>
    </source>
</evidence>
<keyword evidence="4" id="KW-0540">Nuclease</keyword>
<comment type="cofactor">
    <cofactor evidence="1">
        <name>a divalent metal cation</name>
        <dbReference type="ChEBI" id="CHEBI:60240"/>
    </cofactor>
</comment>
<evidence type="ECO:0000256" key="6">
    <source>
        <dbReference type="ARBA" id="ARBA00022801"/>
    </source>
</evidence>
<keyword evidence="5" id="KW-0479">Metal-binding</keyword>
<comment type="similarity">
    <text evidence="3">Belongs to the HARBI1 family.</text>
</comment>
<dbReference type="Pfam" id="PF13359">
    <property type="entry name" value="DDE_Tnp_4"/>
    <property type="match status" value="1"/>
</dbReference>
<dbReference type="GO" id="GO:0005634">
    <property type="term" value="C:nucleus"/>
    <property type="evidence" value="ECO:0007669"/>
    <property type="project" value="UniProtKB-SubCell"/>
</dbReference>
<dbReference type="GO" id="GO:0046872">
    <property type="term" value="F:metal ion binding"/>
    <property type="evidence" value="ECO:0007669"/>
    <property type="project" value="UniProtKB-KW"/>
</dbReference>
<accession>A0A8J6CA91</accession>
<feature type="domain" description="DDE Tnp4" evidence="8">
    <location>
        <begin position="129"/>
        <end position="286"/>
    </location>
</feature>
<evidence type="ECO:0000256" key="3">
    <source>
        <dbReference type="ARBA" id="ARBA00006958"/>
    </source>
</evidence>
<gene>
    <name evidence="9" type="ORF">KFE25_002601</name>
</gene>
<organism evidence="9 10">
    <name type="scientific">Diacronema lutheri</name>
    <name type="common">Unicellular marine alga</name>
    <name type="synonym">Monochrysis lutheri</name>
    <dbReference type="NCBI Taxonomy" id="2081491"/>
    <lineage>
        <taxon>Eukaryota</taxon>
        <taxon>Haptista</taxon>
        <taxon>Haptophyta</taxon>
        <taxon>Pavlovophyceae</taxon>
        <taxon>Pavlovales</taxon>
        <taxon>Pavlovaceae</taxon>
        <taxon>Diacronema</taxon>
    </lineage>
</organism>
<dbReference type="InterPro" id="IPR045249">
    <property type="entry name" value="HARBI1-like"/>
</dbReference>
<dbReference type="AlphaFoldDB" id="A0A8J6CA91"/>
<dbReference type="InterPro" id="IPR027806">
    <property type="entry name" value="HARBI1_dom"/>
</dbReference>
<dbReference type="GO" id="GO:0004518">
    <property type="term" value="F:nuclease activity"/>
    <property type="evidence" value="ECO:0007669"/>
    <property type="project" value="UniProtKB-KW"/>
</dbReference>
<evidence type="ECO:0000256" key="7">
    <source>
        <dbReference type="ARBA" id="ARBA00023242"/>
    </source>
</evidence>
<evidence type="ECO:0000256" key="5">
    <source>
        <dbReference type="ARBA" id="ARBA00022723"/>
    </source>
</evidence>
<comment type="subcellular location">
    <subcellularLocation>
        <location evidence="2">Nucleus</location>
    </subcellularLocation>
</comment>
<dbReference type="Proteomes" id="UP000751190">
    <property type="component" value="Unassembled WGS sequence"/>
</dbReference>
<protein>
    <recommendedName>
        <fullName evidence="8">DDE Tnp4 domain-containing protein</fullName>
    </recommendedName>
</protein>
<keyword evidence="7" id="KW-0539">Nucleus</keyword>
<evidence type="ECO:0000256" key="2">
    <source>
        <dbReference type="ARBA" id="ARBA00004123"/>
    </source>
</evidence>
<evidence type="ECO:0000313" key="10">
    <source>
        <dbReference type="Proteomes" id="UP000751190"/>
    </source>
</evidence>
<comment type="caution">
    <text evidence="9">The sequence shown here is derived from an EMBL/GenBank/DDBJ whole genome shotgun (WGS) entry which is preliminary data.</text>
</comment>
<evidence type="ECO:0000259" key="8">
    <source>
        <dbReference type="Pfam" id="PF13359"/>
    </source>
</evidence>
<evidence type="ECO:0000256" key="1">
    <source>
        <dbReference type="ARBA" id="ARBA00001968"/>
    </source>
</evidence>
<dbReference type="PANTHER" id="PTHR22930:SF269">
    <property type="entry name" value="NUCLEASE HARBI1-LIKE PROTEIN"/>
    <property type="match status" value="1"/>
</dbReference>
<dbReference type="OrthoDB" id="6627079at2759"/>
<dbReference type="OMA" id="ECRFVVI"/>
<evidence type="ECO:0000256" key="4">
    <source>
        <dbReference type="ARBA" id="ARBA00022722"/>
    </source>
</evidence>
<dbReference type="EMBL" id="JAGTXO010000010">
    <property type="protein sequence ID" value="KAG8465294.1"/>
    <property type="molecule type" value="Genomic_DNA"/>
</dbReference>
<dbReference type="GO" id="GO:0016787">
    <property type="term" value="F:hydrolase activity"/>
    <property type="evidence" value="ECO:0007669"/>
    <property type="project" value="UniProtKB-KW"/>
</dbReference>
<proteinExistence type="inferred from homology"/>